<protein>
    <submittedName>
        <fullName evidence="2">Uncharacterized protein</fullName>
    </submittedName>
</protein>
<keyword evidence="3" id="KW-1185">Reference proteome</keyword>
<dbReference type="Proteomes" id="UP000308730">
    <property type="component" value="Unassembled WGS sequence"/>
</dbReference>
<proteinExistence type="predicted"/>
<dbReference type="AlphaFoldDB" id="A0A4S4MTL6"/>
<sequence>MASLGPGSGSGISLPGMLDMMHDINDKLSETKGAIGLIEKTLGKLGYNVGEGSGRVSCNQETCISALQVEKLKQMVAEKEKVLLEKDQEIIGLRRQVLGLQARPTLTQSEADDVEMQPTVERPATPEASSSHHVHRPLSPVDSVTIGEDDDGTQTLDLPKPSLVTTDLRTLNRPTVLPEWSSLEPCFMTTKKTFALDIPTGIVSQSEPMYCYQGLLWHTAETRDHAYLIRPQSLFNPLQLDRDLQWTANTELDGIVGHVREVFYPEDGSGCDVRYAGTYRFLETVELLPSDHDMIPEKLLGKIRSSGLAVDGSALSTKLRSKAFKNIHTQYQAGNKMLVCLVMQCIGFNKRLYEDLMLLQGPKRGKRMAKAASKELSKKRKLVEDDEARSRKRMTKVSTFL</sequence>
<evidence type="ECO:0000313" key="3">
    <source>
        <dbReference type="Proteomes" id="UP000308730"/>
    </source>
</evidence>
<dbReference type="OrthoDB" id="3060478at2759"/>
<reference evidence="2 3" key="1">
    <citation type="submission" date="2019-02" db="EMBL/GenBank/DDBJ databases">
        <title>Genome sequencing of the rare red list fungi Antrodiella citrinella (Flaviporus citrinellus).</title>
        <authorList>
            <person name="Buettner E."/>
            <person name="Kellner H."/>
        </authorList>
    </citation>
    <scope>NUCLEOTIDE SEQUENCE [LARGE SCALE GENOMIC DNA]</scope>
    <source>
        <strain evidence="2 3">DSM 108506</strain>
    </source>
</reference>
<feature type="region of interest" description="Disordered" evidence="1">
    <location>
        <begin position="122"/>
        <end position="160"/>
    </location>
</feature>
<evidence type="ECO:0000256" key="1">
    <source>
        <dbReference type="SAM" id="MobiDB-lite"/>
    </source>
</evidence>
<dbReference type="EMBL" id="SGPM01000163">
    <property type="protein sequence ID" value="THH28688.1"/>
    <property type="molecule type" value="Genomic_DNA"/>
</dbReference>
<comment type="caution">
    <text evidence="2">The sequence shown here is derived from an EMBL/GenBank/DDBJ whole genome shotgun (WGS) entry which is preliminary data.</text>
</comment>
<name>A0A4S4MTL6_9APHY</name>
<accession>A0A4S4MTL6</accession>
<organism evidence="2 3">
    <name type="scientific">Antrodiella citrinella</name>
    <dbReference type="NCBI Taxonomy" id="2447956"/>
    <lineage>
        <taxon>Eukaryota</taxon>
        <taxon>Fungi</taxon>
        <taxon>Dikarya</taxon>
        <taxon>Basidiomycota</taxon>
        <taxon>Agaricomycotina</taxon>
        <taxon>Agaricomycetes</taxon>
        <taxon>Polyporales</taxon>
        <taxon>Steccherinaceae</taxon>
        <taxon>Antrodiella</taxon>
    </lineage>
</organism>
<evidence type="ECO:0000313" key="2">
    <source>
        <dbReference type="EMBL" id="THH28688.1"/>
    </source>
</evidence>
<gene>
    <name evidence="2" type="ORF">EUX98_g5507</name>
</gene>